<evidence type="ECO:0000259" key="7">
    <source>
        <dbReference type="PROSITE" id="PS50122"/>
    </source>
</evidence>
<comment type="catalytic activity">
    <reaction evidence="3">
        <text>L-glutaminyl-[protein] + H2O = L-glutamyl-[protein] + NH4(+)</text>
        <dbReference type="Rhea" id="RHEA:16441"/>
        <dbReference type="Rhea" id="RHEA-COMP:10207"/>
        <dbReference type="Rhea" id="RHEA-COMP:10208"/>
        <dbReference type="ChEBI" id="CHEBI:15377"/>
        <dbReference type="ChEBI" id="CHEBI:28938"/>
        <dbReference type="ChEBI" id="CHEBI:29973"/>
        <dbReference type="ChEBI" id="CHEBI:30011"/>
        <dbReference type="EC" id="3.5.1.44"/>
    </reaction>
</comment>
<dbReference type="GO" id="GO:0008984">
    <property type="term" value="F:protein-glutamate methylesterase activity"/>
    <property type="evidence" value="ECO:0007669"/>
    <property type="project" value="UniProtKB-UniRule"/>
</dbReference>
<dbReference type="RefSeq" id="WP_072695434.1">
    <property type="nucleotide sequence ID" value="NZ_FRDI01000002.1"/>
</dbReference>
<dbReference type="EC" id="3.1.1.61" evidence="3"/>
<keyword evidence="3 5" id="KW-0597">Phosphoprotein</keyword>
<dbReference type="GO" id="GO:0005737">
    <property type="term" value="C:cytoplasm"/>
    <property type="evidence" value="ECO:0007669"/>
    <property type="project" value="UniProtKB-SubCell"/>
</dbReference>
<feature type="active site" evidence="3 4">
    <location>
        <position position="312"/>
    </location>
</feature>
<dbReference type="STRING" id="1121455.SAMN02745728_00117"/>
<feature type="domain" description="Response regulatory" evidence="6">
    <location>
        <begin position="3"/>
        <end position="120"/>
    </location>
</feature>
<keyword evidence="1 3" id="KW-0378">Hydrolase</keyword>
<evidence type="ECO:0000259" key="6">
    <source>
        <dbReference type="PROSITE" id="PS50110"/>
    </source>
</evidence>
<dbReference type="CDD" id="cd17541">
    <property type="entry name" value="REC_CheB-like"/>
    <property type="match status" value="1"/>
</dbReference>
<dbReference type="InterPro" id="IPR008248">
    <property type="entry name" value="CheB-like"/>
</dbReference>
<comment type="function">
    <text evidence="3">Involved in chemotaxis. Part of a chemotaxis signal transduction system that modulates chemotaxis in response to various stimuli. Catalyzes the demethylation of specific methylglutamate residues introduced into the chemoreceptors (methyl-accepting chemotaxis proteins or MCP) by CheR. Also mediates the irreversible deamidation of specific glutamine residues to glutamic acid.</text>
</comment>
<dbReference type="AlphaFoldDB" id="A0A1M7RT64"/>
<dbReference type="GO" id="GO:0050568">
    <property type="term" value="F:protein-glutamine glutaminase activity"/>
    <property type="evidence" value="ECO:0007669"/>
    <property type="project" value="UniProtKB-UniRule"/>
</dbReference>
<proteinExistence type="inferred from homology"/>
<protein>
    <recommendedName>
        <fullName evidence="3">Protein-glutamate methylesterase/protein-glutamine glutaminase</fullName>
        <ecNumber evidence="3">3.1.1.61</ecNumber>
        <ecNumber evidence="3">3.5.1.44</ecNumber>
    </recommendedName>
</protein>
<dbReference type="Pfam" id="PF00072">
    <property type="entry name" value="Response_reg"/>
    <property type="match status" value="1"/>
</dbReference>
<comment type="catalytic activity">
    <reaction evidence="2 3">
        <text>[protein]-L-glutamate 5-O-methyl ester + H2O = L-glutamyl-[protein] + methanol + H(+)</text>
        <dbReference type="Rhea" id="RHEA:23236"/>
        <dbReference type="Rhea" id="RHEA-COMP:10208"/>
        <dbReference type="Rhea" id="RHEA-COMP:10311"/>
        <dbReference type="ChEBI" id="CHEBI:15377"/>
        <dbReference type="ChEBI" id="CHEBI:15378"/>
        <dbReference type="ChEBI" id="CHEBI:17790"/>
        <dbReference type="ChEBI" id="CHEBI:29973"/>
        <dbReference type="ChEBI" id="CHEBI:82795"/>
        <dbReference type="EC" id="3.1.1.61"/>
    </reaction>
</comment>
<dbReference type="InterPro" id="IPR011006">
    <property type="entry name" value="CheY-like_superfamily"/>
</dbReference>
<dbReference type="GO" id="GO:0000156">
    <property type="term" value="F:phosphorelay response regulator activity"/>
    <property type="evidence" value="ECO:0007669"/>
    <property type="project" value="InterPro"/>
</dbReference>
<dbReference type="InterPro" id="IPR035909">
    <property type="entry name" value="CheB_C"/>
</dbReference>
<keyword evidence="3 4" id="KW-0145">Chemotaxis</keyword>
<dbReference type="InterPro" id="IPR001789">
    <property type="entry name" value="Sig_transdc_resp-reg_receiver"/>
</dbReference>
<evidence type="ECO:0000256" key="3">
    <source>
        <dbReference type="HAMAP-Rule" id="MF_00099"/>
    </source>
</evidence>
<evidence type="ECO:0000256" key="2">
    <source>
        <dbReference type="ARBA" id="ARBA00048267"/>
    </source>
</evidence>
<dbReference type="PROSITE" id="PS50122">
    <property type="entry name" value="CHEB"/>
    <property type="match status" value="1"/>
</dbReference>
<comment type="PTM">
    <text evidence="3">Phosphorylated by CheA. Phosphorylation of the N-terminal regulatory domain activates the methylesterase activity.</text>
</comment>
<sequence length="369" mass="39598">MIKILIADDSVFIRKILTTILEKDPLLKVIGNAKNGEEAVALCKELNPDVMTLDVDMPKLNGLEVLERIMPTNPLPVLMVSSLTSEGAETTLKALELGALDFIPKLSKSGGLNVFNIESDLIEKVKAVAHRKAIMQRNLKNKTLLNNNPSRSTLLSGTGSSYQPTHVSSLASVTRNTSRPTKDVVAIGVSTGGPPAVQKILSGFEADFPAPILIAQHMPASFTGPFAARLNNICKIQVKEAEHGERPRPGWAYVSPGGKHLSLEGRMGSLTLSVREEPKDALYKPSANVLMESVSLLGRRALGVILTGMGSDGMEGMKILKQKGGRVLAQNEASCVVYGMPKAVVDANLADEVVDIENMSVAILNNIYQ</sequence>
<dbReference type="NCBIfam" id="NF001965">
    <property type="entry name" value="PRK00742.1"/>
    <property type="match status" value="1"/>
</dbReference>
<dbReference type="OrthoDB" id="9793421at2"/>
<dbReference type="CDD" id="cd16432">
    <property type="entry name" value="CheB_Rec"/>
    <property type="match status" value="1"/>
</dbReference>
<feature type="active site" evidence="3 4">
    <location>
        <position position="217"/>
    </location>
</feature>
<keyword evidence="3" id="KW-0963">Cytoplasm</keyword>
<dbReference type="PIRSF" id="PIRSF000876">
    <property type="entry name" value="RR_chemtxs_CheB"/>
    <property type="match status" value="1"/>
</dbReference>
<feature type="modified residue" description="4-aspartylphosphate" evidence="3 5">
    <location>
        <position position="54"/>
    </location>
</feature>
<evidence type="ECO:0000313" key="9">
    <source>
        <dbReference type="Proteomes" id="UP000186469"/>
    </source>
</evidence>
<organism evidence="8 9">
    <name type="scientific">Desulfovibrio litoralis DSM 11393</name>
    <dbReference type="NCBI Taxonomy" id="1121455"/>
    <lineage>
        <taxon>Bacteria</taxon>
        <taxon>Pseudomonadati</taxon>
        <taxon>Thermodesulfobacteriota</taxon>
        <taxon>Desulfovibrionia</taxon>
        <taxon>Desulfovibrionales</taxon>
        <taxon>Desulfovibrionaceae</taxon>
        <taxon>Desulfovibrio</taxon>
    </lineage>
</organism>
<dbReference type="Gene3D" id="3.40.50.2300">
    <property type="match status" value="1"/>
</dbReference>
<evidence type="ECO:0000313" key="8">
    <source>
        <dbReference type="EMBL" id="SHN49288.1"/>
    </source>
</evidence>
<dbReference type="HAMAP" id="MF_00099">
    <property type="entry name" value="CheB_chemtxs"/>
    <property type="match status" value="1"/>
</dbReference>
<feature type="active site" evidence="3 4">
    <location>
        <position position="190"/>
    </location>
</feature>
<dbReference type="Proteomes" id="UP000186469">
    <property type="component" value="Unassembled WGS sequence"/>
</dbReference>
<gene>
    <name evidence="3" type="primary">cheB</name>
    <name evidence="8" type="ORF">SAMN02745728_00117</name>
</gene>
<dbReference type="SUPFAM" id="SSF52172">
    <property type="entry name" value="CheY-like"/>
    <property type="match status" value="1"/>
</dbReference>
<comment type="subcellular location">
    <subcellularLocation>
        <location evidence="3">Cytoplasm</location>
    </subcellularLocation>
</comment>
<dbReference type="EMBL" id="FRDI01000002">
    <property type="protein sequence ID" value="SHN49288.1"/>
    <property type="molecule type" value="Genomic_DNA"/>
</dbReference>
<dbReference type="Pfam" id="PF01339">
    <property type="entry name" value="CheB_methylest"/>
    <property type="match status" value="1"/>
</dbReference>
<evidence type="ECO:0000256" key="1">
    <source>
        <dbReference type="ARBA" id="ARBA00022801"/>
    </source>
</evidence>
<dbReference type="PROSITE" id="PS50110">
    <property type="entry name" value="RESPONSE_REGULATORY"/>
    <property type="match status" value="1"/>
</dbReference>
<dbReference type="SUPFAM" id="SSF52738">
    <property type="entry name" value="Methylesterase CheB, C-terminal domain"/>
    <property type="match status" value="1"/>
</dbReference>
<comment type="domain">
    <text evidence="3">Contains a C-terminal catalytic domain, and an N-terminal region which modulates catalytic activity.</text>
</comment>
<dbReference type="GO" id="GO:0006935">
    <property type="term" value="P:chemotaxis"/>
    <property type="evidence" value="ECO:0007669"/>
    <property type="project" value="UniProtKB-UniRule"/>
</dbReference>
<keyword evidence="9" id="KW-1185">Reference proteome</keyword>
<reference evidence="8 9" key="1">
    <citation type="submission" date="2016-12" db="EMBL/GenBank/DDBJ databases">
        <authorList>
            <person name="Song W.-J."/>
            <person name="Kurnit D.M."/>
        </authorList>
    </citation>
    <scope>NUCLEOTIDE SEQUENCE [LARGE SCALE GENOMIC DNA]</scope>
    <source>
        <strain evidence="8 9">DSM 11393</strain>
    </source>
</reference>
<accession>A0A1M7RT64</accession>
<dbReference type="Gene3D" id="3.40.50.180">
    <property type="entry name" value="Methylesterase CheB, C-terminal domain"/>
    <property type="match status" value="1"/>
</dbReference>
<dbReference type="EC" id="3.5.1.44" evidence="3"/>
<dbReference type="PANTHER" id="PTHR42872">
    <property type="entry name" value="PROTEIN-GLUTAMATE METHYLESTERASE/PROTEIN-GLUTAMINE GLUTAMINASE"/>
    <property type="match status" value="1"/>
</dbReference>
<dbReference type="SMART" id="SM00448">
    <property type="entry name" value="REC"/>
    <property type="match status" value="1"/>
</dbReference>
<comment type="similarity">
    <text evidence="3">Belongs to the CheB family.</text>
</comment>
<name>A0A1M7RT64_9BACT</name>
<evidence type="ECO:0000256" key="5">
    <source>
        <dbReference type="PROSITE-ProRule" id="PRU00169"/>
    </source>
</evidence>
<feature type="domain" description="CheB-type methylesterase" evidence="7">
    <location>
        <begin position="178"/>
        <end position="369"/>
    </location>
</feature>
<dbReference type="PANTHER" id="PTHR42872:SF3">
    <property type="entry name" value="PROTEIN-GLUTAMATE METHYLESTERASE_PROTEIN-GLUTAMINE GLUTAMINASE 1"/>
    <property type="match status" value="1"/>
</dbReference>
<dbReference type="InterPro" id="IPR000673">
    <property type="entry name" value="Sig_transdc_resp-reg_Me-estase"/>
</dbReference>
<evidence type="ECO:0000256" key="4">
    <source>
        <dbReference type="PROSITE-ProRule" id="PRU00050"/>
    </source>
</evidence>